<comment type="subcellular location">
    <subcellularLocation>
        <location evidence="1">Membrane</location>
        <topology evidence="1">Multi-pass membrane protein</topology>
    </subcellularLocation>
</comment>
<evidence type="ECO:0000313" key="6">
    <source>
        <dbReference type="Proteomes" id="UP000245699"/>
    </source>
</evidence>
<evidence type="ECO:0000313" key="5">
    <source>
        <dbReference type="EMBL" id="PVU91393.1"/>
    </source>
</evidence>
<dbReference type="OrthoDB" id="6509908at2759"/>
<dbReference type="GO" id="GO:0016020">
    <property type="term" value="C:membrane"/>
    <property type="evidence" value="ECO:0007669"/>
    <property type="project" value="UniProtKB-SubCell"/>
</dbReference>
<sequence length="219" mass="23470">MDKDEKLHLNSPTISSLAGDAANINSQTKIDKKEIEEFGEVVPPVDTGYAWIIMLGAFINVLFVFGSFNAFGAFQEYYLNEMFVNESATNISWIGTISYTVVLSGGLFAGPIASYIGIRYTCLLGTVVGAIGLLLASFSKTIITLTITQGFIYSLGGSLVLNCSLLAPSLWFDKRKSIAFGIILSGGGFGSLILVPIFNSTVSSLGISCRFSTQTKNIL</sequence>
<keyword evidence="3" id="KW-0812">Transmembrane</keyword>
<dbReference type="PANTHER" id="PTHR11360:SF284">
    <property type="entry name" value="EG:103B4.3 PROTEIN-RELATED"/>
    <property type="match status" value="1"/>
</dbReference>
<dbReference type="GO" id="GO:0022857">
    <property type="term" value="F:transmembrane transporter activity"/>
    <property type="evidence" value="ECO:0007669"/>
    <property type="project" value="InterPro"/>
</dbReference>
<dbReference type="Gene3D" id="1.20.1250.20">
    <property type="entry name" value="MFS general substrate transporter like domains"/>
    <property type="match status" value="1"/>
</dbReference>
<dbReference type="PROSITE" id="PS50850">
    <property type="entry name" value="MFS"/>
    <property type="match status" value="1"/>
</dbReference>
<feature type="transmembrane region" description="Helical" evidence="3">
    <location>
        <begin position="178"/>
        <end position="198"/>
    </location>
</feature>
<evidence type="ECO:0000256" key="2">
    <source>
        <dbReference type="ARBA" id="ARBA00006727"/>
    </source>
</evidence>
<evidence type="ECO:0000256" key="3">
    <source>
        <dbReference type="SAM" id="Phobius"/>
    </source>
</evidence>
<organism evidence="5 6">
    <name type="scientific">Furculomyces boomerangus</name>
    <dbReference type="NCBI Taxonomy" id="61424"/>
    <lineage>
        <taxon>Eukaryota</taxon>
        <taxon>Fungi</taxon>
        <taxon>Fungi incertae sedis</taxon>
        <taxon>Zoopagomycota</taxon>
        <taxon>Kickxellomycotina</taxon>
        <taxon>Harpellomycetes</taxon>
        <taxon>Harpellales</taxon>
        <taxon>Harpellaceae</taxon>
        <taxon>Furculomyces</taxon>
    </lineage>
</organism>
<feature type="transmembrane region" description="Helical" evidence="3">
    <location>
        <begin position="49"/>
        <end position="71"/>
    </location>
</feature>
<dbReference type="EMBL" id="MBFT01000420">
    <property type="protein sequence ID" value="PVU91393.1"/>
    <property type="molecule type" value="Genomic_DNA"/>
</dbReference>
<feature type="domain" description="Major facilitator superfamily (MFS) profile" evidence="4">
    <location>
        <begin position="52"/>
        <end position="219"/>
    </location>
</feature>
<dbReference type="AlphaFoldDB" id="A0A2T9YGE1"/>
<keyword evidence="6" id="KW-1185">Reference proteome</keyword>
<name>A0A2T9YGE1_9FUNG</name>
<comment type="caution">
    <text evidence="5">The sequence shown here is derived from an EMBL/GenBank/DDBJ whole genome shotgun (WGS) entry which is preliminary data.</text>
</comment>
<dbReference type="SUPFAM" id="SSF103473">
    <property type="entry name" value="MFS general substrate transporter"/>
    <property type="match status" value="1"/>
</dbReference>
<proteinExistence type="inferred from homology"/>
<evidence type="ECO:0000256" key="1">
    <source>
        <dbReference type="ARBA" id="ARBA00004141"/>
    </source>
</evidence>
<dbReference type="InterPro" id="IPR036259">
    <property type="entry name" value="MFS_trans_sf"/>
</dbReference>
<protein>
    <recommendedName>
        <fullName evidence="4">Major facilitator superfamily (MFS) profile domain-containing protein</fullName>
    </recommendedName>
</protein>
<evidence type="ECO:0000259" key="4">
    <source>
        <dbReference type="PROSITE" id="PS50850"/>
    </source>
</evidence>
<dbReference type="Proteomes" id="UP000245699">
    <property type="component" value="Unassembled WGS sequence"/>
</dbReference>
<accession>A0A2T9YGE1</accession>
<feature type="transmembrane region" description="Helical" evidence="3">
    <location>
        <begin position="91"/>
        <end position="112"/>
    </location>
</feature>
<reference evidence="5 6" key="1">
    <citation type="journal article" date="2018" name="MBio">
        <title>Comparative Genomics Reveals the Core Gene Toolbox for the Fungus-Insect Symbiosis.</title>
        <authorList>
            <person name="Wang Y."/>
            <person name="Stata M."/>
            <person name="Wang W."/>
            <person name="Stajich J.E."/>
            <person name="White M.M."/>
            <person name="Moncalvo J.M."/>
        </authorList>
    </citation>
    <scope>NUCLEOTIDE SEQUENCE [LARGE SCALE GENOMIC DNA]</scope>
    <source>
        <strain evidence="5 6">AUS-77-4</strain>
    </source>
</reference>
<dbReference type="InterPro" id="IPR020846">
    <property type="entry name" value="MFS_dom"/>
</dbReference>
<feature type="transmembrane region" description="Helical" evidence="3">
    <location>
        <begin position="150"/>
        <end position="172"/>
    </location>
</feature>
<feature type="transmembrane region" description="Helical" evidence="3">
    <location>
        <begin position="118"/>
        <end position="138"/>
    </location>
</feature>
<dbReference type="Pfam" id="PF07690">
    <property type="entry name" value="MFS_1"/>
    <property type="match status" value="1"/>
</dbReference>
<keyword evidence="3" id="KW-1133">Transmembrane helix</keyword>
<gene>
    <name evidence="5" type="ORF">BB559_004160</name>
</gene>
<keyword evidence="3" id="KW-0472">Membrane</keyword>
<dbReference type="InterPro" id="IPR011701">
    <property type="entry name" value="MFS"/>
</dbReference>
<dbReference type="PANTHER" id="PTHR11360">
    <property type="entry name" value="MONOCARBOXYLATE TRANSPORTER"/>
    <property type="match status" value="1"/>
</dbReference>
<dbReference type="InterPro" id="IPR050327">
    <property type="entry name" value="Proton-linked_MCT"/>
</dbReference>
<comment type="similarity">
    <text evidence="2">Belongs to the major facilitator superfamily. Monocarboxylate porter (TC 2.A.1.13) family.</text>
</comment>